<keyword evidence="3" id="KW-1185">Reference proteome</keyword>
<name>A0ABV6RV66_9GAMM</name>
<dbReference type="Proteomes" id="UP001589896">
    <property type="component" value="Unassembled WGS sequence"/>
</dbReference>
<proteinExistence type="predicted"/>
<keyword evidence="1" id="KW-0472">Membrane</keyword>
<feature type="transmembrane region" description="Helical" evidence="1">
    <location>
        <begin position="32"/>
        <end position="53"/>
    </location>
</feature>
<gene>
    <name evidence="2" type="ORF">ACFFGH_23810</name>
</gene>
<keyword evidence="1" id="KW-0812">Transmembrane</keyword>
<keyword evidence="1" id="KW-1133">Transmembrane helix</keyword>
<dbReference type="EMBL" id="JBHLTG010000006">
    <property type="protein sequence ID" value="MFC0680868.1"/>
    <property type="molecule type" value="Genomic_DNA"/>
</dbReference>
<evidence type="ECO:0000313" key="2">
    <source>
        <dbReference type="EMBL" id="MFC0680868.1"/>
    </source>
</evidence>
<dbReference type="RefSeq" id="WP_386672980.1">
    <property type="nucleotide sequence ID" value="NZ_JBHLTG010000006.1"/>
</dbReference>
<comment type="caution">
    <text evidence="2">The sequence shown here is derived from an EMBL/GenBank/DDBJ whole genome shotgun (WGS) entry which is preliminary data.</text>
</comment>
<sequence>MSRQRASVYAVWALVAVGAVLVGLLAPPAEAIGWLPIVLGLGMLTAFVAQVALRTVEGLVTRLAVTASGSIVLLALATGVLWLVAQ</sequence>
<reference evidence="2 3" key="1">
    <citation type="submission" date="2024-09" db="EMBL/GenBank/DDBJ databases">
        <authorList>
            <person name="Sun Q."/>
            <person name="Mori K."/>
        </authorList>
    </citation>
    <scope>NUCLEOTIDE SEQUENCE [LARGE SCALE GENOMIC DNA]</scope>
    <source>
        <strain evidence="2 3">KCTC 23076</strain>
    </source>
</reference>
<organism evidence="2 3">
    <name type="scientific">Lysobacter korlensis</name>
    <dbReference type="NCBI Taxonomy" id="553636"/>
    <lineage>
        <taxon>Bacteria</taxon>
        <taxon>Pseudomonadati</taxon>
        <taxon>Pseudomonadota</taxon>
        <taxon>Gammaproteobacteria</taxon>
        <taxon>Lysobacterales</taxon>
        <taxon>Lysobacteraceae</taxon>
        <taxon>Lysobacter</taxon>
    </lineage>
</organism>
<feature type="transmembrane region" description="Helical" evidence="1">
    <location>
        <begin position="7"/>
        <end position="26"/>
    </location>
</feature>
<feature type="transmembrane region" description="Helical" evidence="1">
    <location>
        <begin position="65"/>
        <end position="85"/>
    </location>
</feature>
<protein>
    <submittedName>
        <fullName evidence="2">Uncharacterized protein</fullName>
    </submittedName>
</protein>
<evidence type="ECO:0000256" key="1">
    <source>
        <dbReference type="SAM" id="Phobius"/>
    </source>
</evidence>
<accession>A0ABV6RV66</accession>
<evidence type="ECO:0000313" key="3">
    <source>
        <dbReference type="Proteomes" id="UP001589896"/>
    </source>
</evidence>